<dbReference type="Gene3D" id="3.40.50.2000">
    <property type="entry name" value="Glycogen Phosphorylase B"/>
    <property type="match status" value="1"/>
</dbReference>
<evidence type="ECO:0000313" key="2">
    <source>
        <dbReference type="Proteomes" id="UP000001219"/>
    </source>
</evidence>
<accession>D0L2R4</accession>
<organism evidence="1 2">
    <name type="scientific">Gordonia bronchialis (strain ATCC 25592 / DSM 43247 / BCRC 13721 / JCM 3198 / KCTC 3076 / NBRC 16047 / NCTC 10667)</name>
    <name type="common">Rhodococcus bronchialis</name>
    <dbReference type="NCBI Taxonomy" id="526226"/>
    <lineage>
        <taxon>Bacteria</taxon>
        <taxon>Bacillati</taxon>
        <taxon>Actinomycetota</taxon>
        <taxon>Actinomycetes</taxon>
        <taxon>Mycobacteriales</taxon>
        <taxon>Gordoniaceae</taxon>
        <taxon>Gordonia</taxon>
    </lineage>
</organism>
<evidence type="ECO:0008006" key="3">
    <source>
        <dbReference type="Google" id="ProtNLM"/>
    </source>
</evidence>
<dbReference type="HOGENOM" id="CLU_050684_0_0_11"/>
<dbReference type="STRING" id="526226.Gbro_0722"/>
<sequence>MIGYYIHHQGSGHRTRAQAVINHLDTPVVALTSLDTDLGAGVDVLRLERDDHATHPTEVTAHGALHWVPRRDRGLRDRMAQIAEFVTTRSPSAMVVDVSVEVAVFVRTMGVPVVVVAMPGRRDDAAHQLAYRLADAIIAPWPEHLYRPDWLERFRTKTTFTGGISRHDGRVPAVDVGRRADVLVMSGTGGVDTAAADLATIRAAHPGLVVRGLGPAFGTWVDDPWPDLCAAGLVVINAGQGSVADVACAGRPALVMPQQRPFDEQVATAHTLCHNGLARVCARWPSAREWESVVDRPPVTDWSAWRTRGAARRAADAILASANR</sequence>
<proteinExistence type="predicted"/>
<gene>
    <name evidence="1" type="ordered locus">Gbro_0722</name>
</gene>
<protein>
    <recommendedName>
        <fullName evidence="3">Glycosyl transferase family 28 C-terminal domain-containing protein</fullName>
    </recommendedName>
</protein>
<name>D0L2R4_GORB4</name>
<dbReference type="RefSeq" id="WP_012832625.1">
    <property type="nucleotide sequence ID" value="NC_013441.1"/>
</dbReference>
<reference evidence="1 2" key="2">
    <citation type="journal article" date="2010" name="Stand. Genomic Sci.">
        <title>Complete genome sequence of Gordonia bronchialis type strain (3410).</title>
        <authorList>
            <person name="Ivanova N."/>
            <person name="Sikorski J."/>
            <person name="Jando M."/>
            <person name="Lapidus A."/>
            <person name="Nolan M."/>
            <person name="Lucas S."/>
            <person name="Del Rio T.G."/>
            <person name="Tice H."/>
            <person name="Copeland A."/>
            <person name="Cheng J.F."/>
            <person name="Chen F."/>
            <person name="Bruce D."/>
            <person name="Goodwin L."/>
            <person name="Pitluck S."/>
            <person name="Mavromatis K."/>
            <person name="Ovchinnikova G."/>
            <person name="Pati A."/>
            <person name="Chen A."/>
            <person name="Palaniappan K."/>
            <person name="Land M."/>
            <person name="Hauser L."/>
            <person name="Chang Y.J."/>
            <person name="Jeffries C.D."/>
            <person name="Chain P."/>
            <person name="Saunders E."/>
            <person name="Han C."/>
            <person name="Detter J.C."/>
            <person name="Brettin T."/>
            <person name="Rohde M."/>
            <person name="Goker M."/>
            <person name="Bristow J."/>
            <person name="Eisen J.A."/>
            <person name="Markowitz V."/>
            <person name="Hugenholtz P."/>
            <person name="Klenk H.P."/>
            <person name="Kyrpides N.C."/>
        </authorList>
    </citation>
    <scope>NUCLEOTIDE SEQUENCE [LARGE SCALE GENOMIC DNA]</scope>
    <source>
        <strain evidence="2">ATCC 25592 / DSM 43247 / BCRC 13721 / JCM 3198 / KCTC 3076 / NBRC 16047 / NCTC 10667</strain>
    </source>
</reference>
<dbReference type="eggNOG" id="COG4671">
    <property type="taxonomic scope" value="Bacteria"/>
</dbReference>
<dbReference type="KEGG" id="gbr:Gbro_0722"/>
<dbReference type="Proteomes" id="UP000001219">
    <property type="component" value="Chromosome"/>
</dbReference>
<dbReference type="AlphaFoldDB" id="D0L2R4"/>
<dbReference type="SUPFAM" id="SSF53756">
    <property type="entry name" value="UDP-Glycosyltransferase/glycogen phosphorylase"/>
    <property type="match status" value="1"/>
</dbReference>
<dbReference type="EMBL" id="CP001802">
    <property type="protein sequence ID" value="ACY20039.1"/>
    <property type="molecule type" value="Genomic_DNA"/>
</dbReference>
<evidence type="ECO:0000313" key="1">
    <source>
        <dbReference type="EMBL" id="ACY20039.1"/>
    </source>
</evidence>
<keyword evidence="2" id="KW-1185">Reference proteome</keyword>
<dbReference type="OrthoDB" id="9809594at2"/>
<reference evidence="2" key="1">
    <citation type="submission" date="2009-10" db="EMBL/GenBank/DDBJ databases">
        <title>The complete chromosome of Gordonia bronchialis DSM 43247.</title>
        <authorList>
            <consortium name="US DOE Joint Genome Institute (JGI-PGF)"/>
            <person name="Lucas S."/>
            <person name="Copeland A."/>
            <person name="Lapidus A."/>
            <person name="Glavina del Rio T."/>
            <person name="Dalin E."/>
            <person name="Tice H."/>
            <person name="Bruce D."/>
            <person name="Goodwin L."/>
            <person name="Pitluck S."/>
            <person name="Kyrpides N."/>
            <person name="Mavromatis K."/>
            <person name="Ivanova N."/>
            <person name="Ovchinnikova G."/>
            <person name="Saunders E."/>
            <person name="Brettin T."/>
            <person name="Detter J.C."/>
            <person name="Han C."/>
            <person name="Larimer F."/>
            <person name="Land M."/>
            <person name="Hauser L."/>
            <person name="Markowitz V."/>
            <person name="Cheng J.-F."/>
            <person name="Hugenholtz P."/>
            <person name="Woyke T."/>
            <person name="Wu D."/>
            <person name="Jando M."/>
            <person name="Schneider S."/>
            <person name="Goeker M."/>
            <person name="Klenk H.-P."/>
            <person name="Eisen J.A."/>
        </authorList>
    </citation>
    <scope>NUCLEOTIDE SEQUENCE [LARGE SCALE GENOMIC DNA]</scope>
    <source>
        <strain evidence="2">ATCC 25592 / DSM 43247 / BCRC 13721 / JCM 3198 / KCTC 3076 / NBRC 16047 / NCTC 10667</strain>
    </source>
</reference>